<dbReference type="AlphaFoldDB" id="A0A9P7D0F8"/>
<dbReference type="EMBL" id="JABBWD010000041">
    <property type="protein sequence ID" value="KAG1774482.1"/>
    <property type="molecule type" value="Genomic_DNA"/>
</dbReference>
<comment type="caution">
    <text evidence="2">The sequence shown here is derived from an EMBL/GenBank/DDBJ whole genome shotgun (WGS) entry which is preliminary data.</text>
</comment>
<proteinExistence type="predicted"/>
<organism evidence="2 3">
    <name type="scientific">Suillus placidus</name>
    <dbReference type="NCBI Taxonomy" id="48579"/>
    <lineage>
        <taxon>Eukaryota</taxon>
        <taxon>Fungi</taxon>
        <taxon>Dikarya</taxon>
        <taxon>Basidiomycota</taxon>
        <taxon>Agaricomycotina</taxon>
        <taxon>Agaricomycetes</taxon>
        <taxon>Agaricomycetidae</taxon>
        <taxon>Boletales</taxon>
        <taxon>Suillineae</taxon>
        <taxon>Suillaceae</taxon>
        <taxon>Suillus</taxon>
    </lineage>
</organism>
<keyword evidence="3" id="KW-1185">Reference proteome</keyword>
<dbReference type="OrthoDB" id="2953545at2759"/>
<name>A0A9P7D0F8_9AGAM</name>
<gene>
    <name evidence="2" type="ORF">EV702DRAFT_1047648</name>
</gene>
<feature type="compositionally biased region" description="Polar residues" evidence="1">
    <location>
        <begin position="49"/>
        <end position="59"/>
    </location>
</feature>
<evidence type="ECO:0000313" key="3">
    <source>
        <dbReference type="Proteomes" id="UP000714275"/>
    </source>
</evidence>
<evidence type="ECO:0000256" key="1">
    <source>
        <dbReference type="SAM" id="MobiDB-lite"/>
    </source>
</evidence>
<feature type="region of interest" description="Disordered" evidence="1">
    <location>
        <begin position="46"/>
        <end position="78"/>
    </location>
</feature>
<sequence>MVEHVLAEHEEYAVPGHREVGVALPERVWTTMKLEELEQRAAGIPQEHFQVSPNPATASTHDKENQPVASGSRKLKRAGMQSMGTGKIIARTYFIVGESFYLLDDDDDDTGPIDMARRGLYRTPFPTLILTNGHSYTHRALFRKAFYRPQMTDSPHVWLP</sequence>
<dbReference type="Proteomes" id="UP000714275">
    <property type="component" value="Unassembled WGS sequence"/>
</dbReference>
<accession>A0A9P7D0F8</accession>
<protein>
    <submittedName>
        <fullName evidence="2">Uncharacterized protein</fullName>
    </submittedName>
</protein>
<evidence type="ECO:0000313" key="2">
    <source>
        <dbReference type="EMBL" id="KAG1774482.1"/>
    </source>
</evidence>
<reference evidence="2" key="1">
    <citation type="journal article" date="2020" name="New Phytol.">
        <title>Comparative genomics reveals dynamic genome evolution in host specialist ectomycorrhizal fungi.</title>
        <authorList>
            <person name="Lofgren L.A."/>
            <person name="Nguyen N.H."/>
            <person name="Vilgalys R."/>
            <person name="Ruytinx J."/>
            <person name="Liao H.L."/>
            <person name="Branco S."/>
            <person name="Kuo A."/>
            <person name="LaButti K."/>
            <person name="Lipzen A."/>
            <person name="Andreopoulos W."/>
            <person name="Pangilinan J."/>
            <person name="Riley R."/>
            <person name="Hundley H."/>
            <person name="Na H."/>
            <person name="Barry K."/>
            <person name="Grigoriev I.V."/>
            <person name="Stajich J.E."/>
            <person name="Kennedy P.G."/>
        </authorList>
    </citation>
    <scope>NUCLEOTIDE SEQUENCE</scope>
    <source>
        <strain evidence="2">DOB743</strain>
    </source>
</reference>